<keyword evidence="1" id="KW-0808">Transferase</keyword>
<keyword evidence="3 8" id="KW-0418">Kinase</keyword>
<dbReference type="SMART" id="SM00220">
    <property type="entry name" value="S_TKc"/>
    <property type="match status" value="1"/>
</dbReference>
<dbReference type="GO" id="GO:0004674">
    <property type="term" value="F:protein serine/threonine kinase activity"/>
    <property type="evidence" value="ECO:0007669"/>
    <property type="project" value="UniProtKB-KW"/>
</dbReference>
<reference evidence="8 9" key="1">
    <citation type="submission" date="2021-05" db="EMBL/GenBank/DDBJ databases">
        <title>Direct Submission.</title>
        <authorList>
            <person name="Li K."/>
            <person name="Gao J."/>
        </authorList>
    </citation>
    <scope>NUCLEOTIDE SEQUENCE [LARGE SCALE GENOMIC DNA]</scope>
    <source>
        <strain evidence="8 9">Mg02</strain>
    </source>
</reference>
<dbReference type="InterPro" id="IPR017441">
    <property type="entry name" value="Protein_kinase_ATP_BS"/>
</dbReference>
<feature type="domain" description="Protein kinase" evidence="7">
    <location>
        <begin position="31"/>
        <end position="284"/>
    </location>
</feature>
<evidence type="ECO:0000256" key="5">
    <source>
        <dbReference type="PROSITE-ProRule" id="PRU10141"/>
    </source>
</evidence>
<dbReference type="PROSITE" id="PS00107">
    <property type="entry name" value="PROTEIN_KINASE_ATP"/>
    <property type="match status" value="1"/>
</dbReference>
<dbReference type="SUPFAM" id="SSF56112">
    <property type="entry name" value="Protein kinase-like (PK-like)"/>
    <property type="match status" value="1"/>
</dbReference>
<dbReference type="PANTHER" id="PTHR43289">
    <property type="entry name" value="MITOGEN-ACTIVATED PROTEIN KINASE KINASE KINASE 20-RELATED"/>
    <property type="match status" value="1"/>
</dbReference>
<dbReference type="InterPro" id="IPR008271">
    <property type="entry name" value="Ser/Thr_kinase_AS"/>
</dbReference>
<feature type="region of interest" description="Disordered" evidence="6">
    <location>
        <begin position="350"/>
        <end position="380"/>
    </location>
</feature>
<dbReference type="CDD" id="cd14014">
    <property type="entry name" value="STKc_PknB_like"/>
    <property type="match status" value="1"/>
</dbReference>
<accession>A0ABX8BN80</accession>
<dbReference type="Proteomes" id="UP000676079">
    <property type="component" value="Chromosome"/>
</dbReference>
<keyword evidence="9" id="KW-1185">Reference proteome</keyword>
<feature type="compositionally biased region" description="Low complexity" evidence="6">
    <location>
        <begin position="360"/>
        <end position="376"/>
    </location>
</feature>
<dbReference type="PROSITE" id="PS00108">
    <property type="entry name" value="PROTEIN_KINASE_ST"/>
    <property type="match status" value="1"/>
</dbReference>
<keyword evidence="4 5" id="KW-0067">ATP-binding</keyword>
<evidence type="ECO:0000313" key="9">
    <source>
        <dbReference type="Proteomes" id="UP000676079"/>
    </source>
</evidence>
<feature type="region of interest" description="Disordered" evidence="6">
    <location>
        <begin position="1"/>
        <end position="28"/>
    </location>
</feature>
<dbReference type="Pfam" id="PF00069">
    <property type="entry name" value="Pkinase"/>
    <property type="match status" value="1"/>
</dbReference>
<keyword evidence="2 5" id="KW-0547">Nucleotide-binding</keyword>
<dbReference type="PANTHER" id="PTHR43289:SF34">
    <property type="entry name" value="SERINE_THREONINE-PROTEIN KINASE YBDM-RELATED"/>
    <property type="match status" value="1"/>
</dbReference>
<dbReference type="Gene3D" id="3.30.200.20">
    <property type="entry name" value="Phosphorylase Kinase, domain 1"/>
    <property type="match status" value="1"/>
</dbReference>
<proteinExistence type="predicted"/>
<dbReference type="EMBL" id="CP074133">
    <property type="protein sequence ID" value="QUX23700.1"/>
    <property type="molecule type" value="Genomic_DNA"/>
</dbReference>
<evidence type="ECO:0000256" key="2">
    <source>
        <dbReference type="ARBA" id="ARBA00022741"/>
    </source>
</evidence>
<sequence>MNPDPRPFDENSLPPGATPPAATDPERIGPYRVVGRIGAGGMGAVYAGIDPAGSCAAVKVVHPQYAADPDFRARFAREVSLVASVSATCTAAYFGADTGAEAPWMATEYVPGDTLRVHVRKNGPLTGGMAVSLAAGLAEALVAIHAAGVVHRDLKPGNVILSPGGPKVLDFGIARATDGTALTRTGGLFGTPGWMAPEQYNGVPASDRSDVFAWACLVAFAATGRDPFAGGPVEVVVHRTRTEEPDLTGLPPELLPTVRRALSKDPADRPTAAEVLAEVTGAWSATRVDAPPASDPTRVVPAMLAAEWRGVTAGAPERIRRPRRALLVSAGAAGLVAALVATFLIVRPDGGEADPGGDPGEAAPESADASEPAGPAVARDPADGAAVITEAVALAEEAPEFEVSHFERSAETFEDNSNVLLRYTEDPEPVRQMVMNAGPAIYFTLHVGEGPDDVLARTDSNLVGVVEGDYYRPGPDDPATERNPGEWWERVLASVDEVLVEEAEITYLGVEPTPYEDYPQEMQDAYDVTGRSGHHYTGTAPAEVRGQDTEVTFDVWVDEEGNLQHFHSYGSTGEMEEDAEYERIAFVFGQPVEIPVPDESEIAAAPTY</sequence>
<evidence type="ECO:0000256" key="4">
    <source>
        <dbReference type="ARBA" id="ARBA00022840"/>
    </source>
</evidence>
<dbReference type="InterPro" id="IPR000719">
    <property type="entry name" value="Prot_kinase_dom"/>
</dbReference>
<keyword evidence="8" id="KW-0723">Serine/threonine-protein kinase</keyword>
<gene>
    <name evidence="8" type="ORF">KGD84_04955</name>
</gene>
<dbReference type="PROSITE" id="PS50011">
    <property type="entry name" value="PROTEIN_KINASE_DOM"/>
    <property type="match status" value="1"/>
</dbReference>
<evidence type="ECO:0000259" key="7">
    <source>
        <dbReference type="PROSITE" id="PS50011"/>
    </source>
</evidence>
<feature type="binding site" evidence="5">
    <location>
        <position position="59"/>
    </location>
    <ligand>
        <name>ATP</name>
        <dbReference type="ChEBI" id="CHEBI:30616"/>
    </ligand>
</feature>
<name>A0ABX8BN80_9ACTN</name>
<dbReference type="Gene3D" id="1.10.510.10">
    <property type="entry name" value="Transferase(Phosphotransferase) domain 1"/>
    <property type="match status" value="1"/>
</dbReference>
<protein>
    <submittedName>
        <fullName evidence="8">Serine/threonine protein kinase</fullName>
    </submittedName>
</protein>
<evidence type="ECO:0000256" key="1">
    <source>
        <dbReference type="ARBA" id="ARBA00022679"/>
    </source>
</evidence>
<evidence type="ECO:0000256" key="3">
    <source>
        <dbReference type="ARBA" id="ARBA00022777"/>
    </source>
</evidence>
<evidence type="ECO:0000256" key="6">
    <source>
        <dbReference type="SAM" id="MobiDB-lite"/>
    </source>
</evidence>
<dbReference type="InterPro" id="IPR011009">
    <property type="entry name" value="Kinase-like_dom_sf"/>
</dbReference>
<dbReference type="RefSeq" id="WP_220564923.1">
    <property type="nucleotide sequence ID" value="NZ_CP074133.1"/>
</dbReference>
<evidence type="ECO:0000313" key="8">
    <source>
        <dbReference type="EMBL" id="QUX23700.1"/>
    </source>
</evidence>
<organism evidence="8 9">
    <name type="scientific">Nocardiopsis changdeensis</name>
    <dbReference type="NCBI Taxonomy" id="2831969"/>
    <lineage>
        <taxon>Bacteria</taxon>
        <taxon>Bacillati</taxon>
        <taxon>Actinomycetota</taxon>
        <taxon>Actinomycetes</taxon>
        <taxon>Streptosporangiales</taxon>
        <taxon>Nocardiopsidaceae</taxon>
        <taxon>Nocardiopsis</taxon>
    </lineage>
</organism>